<keyword evidence="5" id="KW-0408">Iron</keyword>
<organism evidence="11 12">
    <name type="scientific">Moraxella pluranimalium</name>
    <dbReference type="NCBI Taxonomy" id="470453"/>
    <lineage>
        <taxon>Bacteria</taxon>
        <taxon>Pseudomonadati</taxon>
        <taxon>Pseudomonadota</taxon>
        <taxon>Gammaproteobacteria</taxon>
        <taxon>Moraxellales</taxon>
        <taxon>Moraxellaceae</taxon>
        <taxon>Moraxella</taxon>
    </lineage>
</organism>
<evidence type="ECO:0000256" key="2">
    <source>
        <dbReference type="ARBA" id="ARBA00022714"/>
    </source>
</evidence>
<gene>
    <name evidence="11" type="ORF">B0680_04110</name>
</gene>
<evidence type="ECO:0000259" key="10">
    <source>
        <dbReference type="Pfam" id="PF04324"/>
    </source>
</evidence>
<evidence type="ECO:0000256" key="7">
    <source>
        <dbReference type="ARBA" id="ARBA00034078"/>
    </source>
</evidence>
<dbReference type="InterPro" id="IPR052371">
    <property type="entry name" value="BFD-associated_ferredoxin"/>
</dbReference>
<dbReference type="AlphaFoldDB" id="A0A1T0CR41"/>
<evidence type="ECO:0000313" key="12">
    <source>
        <dbReference type="Proteomes" id="UP000189800"/>
    </source>
</evidence>
<dbReference type="Gene3D" id="1.10.10.1100">
    <property type="entry name" value="BFD-like [2Fe-2S]-binding domain"/>
    <property type="match status" value="1"/>
</dbReference>
<dbReference type="GO" id="GO:0046872">
    <property type="term" value="F:metal ion binding"/>
    <property type="evidence" value="ECO:0007669"/>
    <property type="project" value="UniProtKB-KW"/>
</dbReference>
<accession>A0A1T0CR41</accession>
<dbReference type="Pfam" id="PF04324">
    <property type="entry name" value="Fer2_BFD"/>
    <property type="match status" value="1"/>
</dbReference>
<sequence>MYVCICHDVKDTQIKTALASGVDGMNGLQETLSVGTCCGCCIPMVQDLVDEHQANFVAIDVMAG</sequence>
<comment type="cofactor">
    <cofactor evidence="7">
        <name>[2Fe-2S] cluster</name>
        <dbReference type="ChEBI" id="CHEBI:190135"/>
    </cofactor>
</comment>
<keyword evidence="3" id="KW-0479">Metal-binding</keyword>
<protein>
    <recommendedName>
        <fullName evidence="8">Bacterioferritin-associated ferredoxin</fullName>
    </recommendedName>
</protein>
<keyword evidence="6" id="KW-0411">Iron-sulfur</keyword>
<comment type="caution">
    <text evidence="11">The sequence shown here is derived from an EMBL/GenBank/DDBJ whole genome shotgun (WGS) entry which is preliminary data.</text>
</comment>
<dbReference type="PANTHER" id="PTHR37424">
    <property type="entry name" value="BACTERIOFERRITIN-ASSOCIATED FERREDOXIN"/>
    <property type="match status" value="1"/>
</dbReference>
<evidence type="ECO:0000256" key="1">
    <source>
        <dbReference type="ARBA" id="ARBA00022448"/>
    </source>
</evidence>
<keyword evidence="2" id="KW-0001">2Fe-2S</keyword>
<dbReference type="InterPro" id="IPR007419">
    <property type="entry name" value="BFD-like_2Fe2S-bd_dom"/>
</dbReference>
<feature type="domain" description="BFD-like [2Fe-2S]-binding" evidence="10">
    <location>
        <begin position="2"/>
        <end position="51"/>
    </location>
</feature>
<keyword evidence="12" id="KW-1185">Reference proteome</keyword>
<dbReference type="EMBL" id="MUYU01000009">
    <property type="protein sequence ID" value="OOS24621.1"/>
    <property type="molecule type" value="Genomic_DNA"/>
</dbReference>
<dbReference type="PANTHER" id="PTHR37424:SF1">
    <property type="entry name" value="BACTERIOFERRITIN-ASSOCIATED FERREDOXIN"/>
    <property type="match status" value="1"/>
</dbReference>
<keyword evidence="1" id="KW-0813">Transport</keyword>
<evidence type="ECO:0000256" key="5">
    <source>
        <dbReference type="ARBA" id="ARBA00023004"/>
    </source>
</evidence>
<evidence type="ECO:0000256" key="3">
    <source>
        <dbReference type="ARBA" id="ARBA00022723"/>
    </source>
</evidence>
<dbReference type="Proteomes" id="UP000189800">
    <property type="component" value="Unassembled WGS sequence"/>
</dbReference>
<name>A0A1T0CR41_9GAMM</name>
<dbReference type="STRING" id="470453.B0680_04110"/>
<evidence type="ECO:0000313" key="11">
    <source>
        <dbReference type="EMBL" id="OOS24621.1"/>
    </source>
</evidence>
<dbReference type="OrthoDB" id="9815350at2"/>
<evidence type="ECO:0000256" key="9">
    <source>
        <dbReference type="ARBA" id="ARBA00046332"/>
    </source>
</evidence>
<evidence type="ECO:0000256" key="8">
    <source>
        <dbReference type="ARBA" id="ARBA00039386"/>
    </source>
</evidence>
<dbReference type="RefSeq" id="WP_078253787.1">
    <property type="nucleotide sequence ID" value="NZ_MUYU01000009.1"/>
</dbReference>
<evidence type="ECO:0000256" key="4">
    <source>
        <dbReference type="ARBA" id="ARBA00022982"/>
    </source>
</evidence>
<comment type="similarity">
    <text evidence="9">Belongs to the Bfd family.</text>
</comment>
<dbReference type="InterPro" id="IPR041854">
    <property type="entry name" value="BFD-like_2Fe2S-bd_dom_sf"/>
</dbReference>
<proteinExistence type="inferred from homology"/>
<dbReference type="GO" id="GO:0051537">
    <property type="term" value="F:2 iron, 2 sulfur cluster binding"/>
    <property type="evidence" value="ECO:0007669"/>
    <property type="project" value="UniProtKB-KW"/>
</dbReference>
<evidence type="ECO:0000256" key="6">
    <source>
        <dbReference type="ARBA" id="ARBA00023014"/>
    </source>
</evidence>
<reference evidence="11 12" key="1">
    <citation type="submission" date="2017-02" db="EMBL/GenBank/DDBJ databases">
        <title>Draft genome sequence of Moraxella pluranimalium CCUG 54913T type strain.</title>
        <authorList>
            <person name="Salva-Serra F."/>
            <person name="Engstrom-Jakobsson H."/>
            <person name="Thorell K."/>
            <person name="Jaen-Luchoro D."/>
            <person name="Gonzales-Siles L."/>
            <person name="Karlsson R."/>
            <person name="Yazdan S."/>
            <person name="Boulund F."/>
            <person name="Johnning A."/>
            <person name="Engstrand L."/>
            <person name="Kristiansson E."/>
            <person name="Moore E."/>
        </authorList>
    </citation>
    <scope>NUCLEOTIDE SEQUENCE [LARGE SCALE GENOMIC DNA]</scope>
    <source>
        <strain evidence="11 12">CCUG 54913</strain>
    </source>
</reference>
<keyword evidence="4" id="KW-0249">Electron transport</keyword>